<dbReference type="PROSITE" id="PS50113">
    <property type="entry name" value="PAC"/>
    <property type="match status" value="2"/>
</dbReference>
<dbReference type="Gene3D" id="1.10.287.130">
    <property type="match status" value="1"/>
</dbReference>
<dbReference type="InterPro" id="IPR004358">
    <property type="entry name" value="Sig_transdc_His_kin-like_C"/>
</dbReference>
<dbReference type="GO" id="GO:0000155">
    <property type="term" value="F:phosphorelay sensor kinase activity"/>
    <property type="evidence" value="ECO:0007669"/>
    <property type="project" value="InterPro"/>
</dbReference>
<dbReference type="KEGG" id="sufl:FIL70_04020"/>
<evidence type="ECO:0000256" key="11">
    <source>
        <dbReference type="SAM" id="Phobius"/>
    </source>
</evidence>
<dbReference type="InterPro" id="IPR036097">
    <property type="entry name" value="HisK_dim/P_sf"/>
</dbReference>
<feature type="transmembrane region" description="Helical" evidence="11">
    <location>
        <begin position="37"/>
        <end position="55"/>
    </location>
</feature>
<keyword evidence="11" id="KW-0472">Membrane</keyword>
<dbReference type="PROSITE" id="PS50112">
    <property type="entry name" value="PAS"/>
    <property type="match status" value="2"/>
</dbReference>
<evidence type="ECO:0000256" key="7">
    <source>
        <dbReference type="ARBA" id="ARBA00022840"/>
    </source>
</evidence>
<dbReference type="InterPro" id="IPR001610">
    <property type="entry name" value="PAC"/>
</dbReference>
<dbReference type="FunFam" id="3.30.450.20:FF:000060">
    <property type="entry name" value="Sensor protein FixL"/>
    <property type="match status" value="1"/>
</dbReference>
<dbReference type="InterPro" id="IPR013767">
    <property type="entry name" value="PAS_fold"/>
</dbReference>
<dbReference type="InterPro" id="IPR035965">
    <property type="entry name" value="PAS-like_dom_sf"/>
</dbReference>
<evidence type="ECO:0000256" key="1">
    <source>
        <dbReference type="ARBA" id="ARBA00000085"/>
    </source>
</evidence>
<dbReference type="CDD" id="cd00130">
    <property type="entry name" value="PAS"/>
    <property type="match status" value="2"/>
</dbReference>
<accession>A0A5B8CEU5</accession>
<feature type="domain" description="PAS" evidence="13">
    <location>
        <begin position="131"/>
        <end position="186"/>
    </location>
</feature>
<dbReference type="GO" id="GO:0005524">
    <property type="term" value="F:ATP binding"/>
    <property type="evidence" value="ECO:0007669"/>
    <property type="project" value="UniProtKB-KW"/>
</dbReference>
<name>A0A5B8CEU5_SPHSA</name>
<keyword evidence="11" id="KW-0812">Transmembrane</keyword>
<keyword evidence="6" id="KW-0418">Kinase</keyword>
<evidence type="ECO:0000256" key="6">
    <source>
        <dbReference type="ARBA" id="ARBA00022777"/>
    </source>
</evidence>
<proteinExistence type="predicted"/>
<dbReference type="PANTHER" id="PTHR43065">
    <property type="entry name" value="SENSOR HISTIDINE KINASE"/>
    <property type="match status" value="1"/>
</dbReference>
<dbReference type="NCBIfam" id="TIGR00229">
    <property type="entry name" value="sensory_box"/>
    <property type="match status" value="2"/>
</dbReference>
<dbReference type="Gene3D" id="3.30.565.10">
    <property type="entry name" value="Histidine kinase-like ATPase, C-terminal domain"/>
    <property type="match status" value="1"/>
</dbReference>
<dbReference type="InterPro" id="IPR003661">
    <property type="entry name" value="HisK_dim/P_dom"/>
</dbReference>
<dbReference type="Proteomes" id="UP000311469">
    <property type="component" value="Chromosome cSF1"/>
</dbReference>
<feature type="domain" description="PAS" evidence="13">
    <location>
        <begin position="259"/>
        <end position="329"/>
    </location>
</feature>
<dbReference type="SUPFAM" id="SSF47384">
    <property type="entry name" value="Homodimeric domain of signal transducing histidine kinase"/>
    <property type="match status" value="1"/>
</dbReference>
<dbReference type="Pfam" id="PF00989">
    <property type="entry name" value="PAS"/>
    <property type="match status" value="1"/>
</dbReference>
<dbReference type="Gene3D" id="6.10.250.2580">
    <property type="match status" value="1"/>
</dbReference>
<dbReference type="AlphaFoldDB" id="A0A5B8CEU5"/>
<feature type="transmembrane region" description="Helical" evidence="11">
    <location>
        <begin position="91"/>
        <end position="110"/>
    </location>
</feature>
<dbReference type="SMART" id="SM00091">
    <property type="entry name" value="PAS"/>
    <property type="match status" value="2"/>
</dbReference>
<dbReference type="Gene3D" id="3.30.450.20">
    <property type="entry name" value="PAS domain"/>
    <property type="match status" value="2"/>
</dbReference>
<dbReference type="SUPFAM" id="SSF55874">
    <property type="entry name" value="ATPase domain of HSP90 chaperone/DNA topoisomerase II/histidine kinase"/>
    <property type="match status" value="1"/>
</dbReference>
<dbReference type="Pfam" id="PF13426">
    <property type="entry name" value="PAS_9"/>
    <property type="match status" value="1"/>
</dbReference>
<keyword evidence="11" id="KW-1133">Transmembrane helix</keyword>
<evidence type="ECO:0000256" key="8">
    <source>
        <dbReference type="ARBA" id="ARBA00023012"/>
    </source>
</evidence>
<organism evidence="15 16">
    <name type="scientific">Sphingobium fuliginis ATCC 27551</name>
    <dbReference type="NCBI Taxonomy" id="1208342"/>
    <lineage>
        <taxon>Bacteria</taxon>
        <taxon>Pseudomonadati</taxon>
        <taxon>Pseudomonadota</taxon>
        <taxon>Alphaproteobacteria</taxon>
        <taxon>Sphingomonadales</taxon>
        <taxon>Sphingomonadaceae</taxon>
        <taxon>Sphingobium</taxon>
    </lineage>
</organism>
<comment type="function">
    <text evidence="9">Putative oxygen sensor; modulates the activity of FixJ, a transcriptional activator of nitrogen fixation fixK gene. FixL probably acts as a kinase that phosphorylates FixJ.</text>
</comment>
<dbReference type="InterPro" id="IPR000014">
    <property type="entry name" value="PAS"/>
</dbReference>
<dbReference type="SMART" id="SM00387">
    <property type="entry name" value="HATPase_c"/>
    <property type="match status" value="1"/>
</dbReference>
<evidence type="ECO:0000313" key="16">
    <source>
        <dbReference type="Proteomes" id="UP000311469"/>
    </source>
</evidence>
<feature type="domain" description="PAC" evidence="14">
    <location>
        <begin position="206"/>
        <end position="258"/>
    </location>
</feature>
<dbReference type="EC" id="2.7.13.3" evidence="2"/>
<dbReference type="SMART" id="SM00388">
    <property type="entry name" value="HisKA"/>
    <property type="match status" value="1"/>
</dbReference>
<reference evidence="15 16" key="1">
    <citation type="submission" date="2019-06" db="EMBL/GenBank/DDBJ databases">
        <title>Genome organization and adaptive potential of archetypical organophosphate degarding Sphingobium fuliginis ATCC 27551.</title>
        <authorList>
            <person name="Sarwar A."/>
            <person name="Parthasarathy S."/>
            <person name="Singh C."/>
            <person name="Siddavattam D."/>
        </authorList>
    </citation>
    <scope>NUCLEOTIDE SEQUENCE [LARGE SCALE GENOMIC DNA]</scope>
    <source>
        <strain evidence="15 16">ATCC 27551</strain>
    </source>
</reference>
<evidence type="ECO:0000256" key="3">
    <source>
        <dbReference type="ARBA" id="ARBA00022553"/>
    </source>
</evidence>
<evidence type="ECO:0000259" key="12">
    <source>
        <dbReference type="PROSITE" id="PS50109"/>
    </source>
</evidence>
<evidence type="ECO:0000256" key="10">
    <source>
        <dbReference type="ARBA" id="ARBA00070616"/>
    </source>
</evidence>
<keyword evidence="7" id="KW-0067">ATP-binding</keyword>
<dbReference type="Pfam" id="PF02518">
    <property type="entry name" value="HATPase_c"/>
    <property type="match status" value="1"/>
</dbReference>
<dbReference type="PRINTS" id="PR00344">
    <property type="entry name" value="BCTRLSENSOR"/>
</dbReference>
<keyword evidence="4" id="KW-0808">Transferase</keyword>
<dbReference type="InterPro" id="IPR003594">
    <property type="entry name" value="HATPase_dom"/>
</dbReference>
<dbReference type="Pfam" id="PF00512">
    <property type="entry name" value="HisKA"/>
    <property type="match status" value="1"/>
</dbReference>
<dbReference type="SUPFAM" id="SSF55785">
    <property type="entry name" value="PYP-like sensor domain (PAS domain)"/>
    <property type="match status" value="2"/>
</dbReference>
<keyword evidence="3" id="KW-0597">Phosphoprotein</keyword>
<dbReference type="InterPro" id="IPR036890">
    <property type="entry name" value="HATPase_C_sf"/>
</dbReference>
<dbReference type="RefSeq" id="WP_031299205.1">
    <property type="nucleotide sequence ID" value="NZ_CP041016.1"/>
</dbReference>
<evidence type="ECO:0000256" key="9">
    <source>
        <dbReference type="ARBA" id="ARBA00059827"/>
    </source>
</evidence>
<dbReference type="SMART" id="SM00086">
    <property type="entry name" value="PAC"/>
    <property type="match status" value="2"/>
</dbReference>
<evidence type="ECO:0000256" key="5">
    <source>
        <dbReference type="ARBA" id="ARBA00022741"/>
    </source>
</evidence>
<comment type="catalytic activity">
    <reaction evidence="1">
        <text>ATP + protein L-histidine = ADP + protein N-phospho-L-histidine.</text>
        <dbReference type="EC" id="2.7.13.3"/>
    </reaction>
</comment>
<dbReference type="PANTHER" id="PTHR43065:SF10">
    <property type="entry name" value="PEROXIDE STRESS-ACTIVATED HISTIDINE KINASE MAK3"/>
    <property type="match status" value="1"/>
</dbReference>
<protein>
    <recommendedName>
        <fullName evidence="10">Sensor protein FixL</fullName>
        <ecNumber evidence="2">2.7.13.3</ecNumber>
    </recommendedName>
</protein>
<dbReference type="EMBL" id="CP041016">
    <property type="protein sequence ID" value="QDC36537.1"/>
    <property type="molecule type" value="Genomic_DNA"/>
</dbReference>
<dbReference type="CDD" id="cd00082">
    <property type="entry name" value="HisKA"/>
    <property type="match status" value="1"/>
</dbReference>
<sequence length="628" mass="67817">MTIGVPRQTRRVWLLASITVAIVLAAIVARYTLKPWLVAGEPYFVFCLAVLIAAVAGGPRQALIAALLSILAGIGFEIAEPSTIFDPISVATALVLAGGIILFAAGNAPWQRRSRKDNERVAVRLQAGAAAAEELGLLIDGAQGYAIYMLDPEGVVTIWNEGAERLKGWSELEVVGEHCAIFYPADAVDAGKPAHDLARAQDLGKFEEDDWRVRKDGSEFLAHVSITALRNEDGTLRGFGKVVRDATEERAAETALKANAMHLRSILATVPDAMIVIDEEGSIISFSAAAEKLFGYSEVEITGSNVSRLMPSPDKDRHDGYLRGYLETGERRIIGIGRMVLACRRDGSTFPMELSVGEAVSGKQRVFTGFIRDLSEQHATQERLEELQSDLIHVARVSAMGTMASTLAHELNQPITAVANYVEAVRDLLAEGNRDDMPMISEALNDAAGEAIRAGQIVRRLRDFVARGEVEKTVENLPELITEAAALGLIGARERGVQSHFQFDPGASQVLVDKVQIQQVLINLIRNAVEAMVSEVDRRVWVSTCRDGKGMIRVTVADTGPGVPAHVADQLFTAFVTTKSDGMGLGLSICRTIVEANGGRIYLEPREGGGSQFHFTVVATDPETIDDG</sequence>
<gene>
    <name evidence="15" type="ORF">FIL70_04020</name>
</gene>
<evidence type="ECO:0000259" key="14">
    <source>
        <dbReference type="PROSITE" id="PS50113"/>
    </source>
</evidence>
<keyword evidence="5" id="KW-0547">Nucleotide-binding</keyword>
<keyword evidence="8" id="KW-0902">Two-component regulatory system</keyword>
<feature type="domain" description="Histidine kinase" evidence="12">
    <location>
        <begin position="406"/>
        <end position="621"/>
    </location>
</feature>
<evidence type="ECO:0000256" key="4">
    <source>
        <dbReference type="ARBA" id="ARBA00022679"/>
    </source>
</evidence>
<dbReference type="GO" id="GO:0006355">
    <property type="term" value="P:regulation of DNA-templated transcription"/>
    <property type="evidence" value="ECO:0007669"/>
    <property type="project" value="InterPro"/>
</dbReference>
<feature type="transmembrane region" description="Helical" evidence="11">
    <location>
        <begin position="62"/>
        <end position="79"/>
    </location>
</feature>
<evidence type="ECO:0000259" key="13">
    <source>
        <dbReference type="PROSITE" id="PS50112"/>
    </source>
</evidence>
<evidence type="ECO:0000313" key="15">
    <source>
        <dbReference type="EMBL" id="QDC36537.1"/>
    </source>
</evidence>
<feature type="domain" description="PAC" evidence="14">
    <location>
        <begin position="327"/>
        <end position="386"/>
    </location>
</feature>
<dbReference type="InterPro" id="IPR000700">
    <property type="entry name" value="PAS-assoc_C"/>
</dbReference>
<feature type="transmembrane region" description="Helical" evidence="11">
    <location>
        <begin position="12"/>
        <end position="31"/>
    </location>
</feature>
<dbReference type="PROSITE" id="PS50109">
    <property type="entry name" value="HIS_KIN"/>
    <property type="match status" value="1"/>
</dbReference>
<evidence type="ECO:0000256" key="2">
    <source>
        <dbReference type="ARBA" id="ARBA00012438"/>
    </source>
</evidence>
<dbReference type="InterPro" id="IPR005467">
    <property type="entry name" value="His_kinase_dom"/>
</dbReference>